<evidence type="ECO:0000256" key="8">
    <source>
        <dbReference type="ARBA" id="ARBA00022804"/>
    </source>
</evidence>
<keyword evidence="5" id="KW-0945">Host-virus interaction</keyword>
<keyword evidence="12 18" id="KW-1133">Transmembrane helix</keyword>
<feature type="transmembrane region" description="Helical" evidence="18">
    <location>
        <begin position="306"/>
        <end position="323"/>
    </location>
</feature>
<dbReference type="GO" id="GO:0046718">
    <property type="term" value="P:symbiont entry into host cell"/>
    <property type="evidence" value="ECO:0007669"/>
    <property type="project" value="UniProtKB-KW"/>
</dbReference>
<evidence type="ECO:0000256" key="1">
    <source>
        <dbReference type="ARBA" id="ARBA00004182"/>
    </source>
</evidence>
<dbReference type="GO" id="GO:0044167">
    <property type="term" value="C:host cell endoplasmic reticulum membrane"/>
    <property type="evidence" value="ECO:0007669"/>
    <property type="project" value="UniProtKB-SubCell"/>
</dbReference>
<evidence type="ECO:0000313" key="21">
    <source>
        <dbReference type="Proteomes" id="UP000425250"/>
    </source>
</evidence>
<evidence type="ECO:0000256" key="4">
    <source>
        <dbReference type="ARBA" id="ARBA00015294"/>
    </source>
</evidence>
<dbReference type="GO" id="GO:0044003">
    <property type="term" value="P:symbiont-mediated perturbation of host process"/>
    <property type="evidence" value="ECO:0007669"/>
    <property type="project" value="InterPro"/>
</dbReference>
<keyword evidence="6 18" id="KW-0812">Transmembrane</keyword>
<feature type="transmembrane region" description="Helical" evidence="18">
    <location>
        <begin position="359"/>
        <end position="381"/>
    </location>
</feature>
<evidence type="ECO:0000256" key="13">
    <source>
        <dbReference type="ARBA" id="ARBA00023136"/>
    </source>
</evidence>
<dbReference type="EMBL" id="KM092513">
    <property type="protein sequence ID" value="AJZ73168.1"/>
    <property type="molecule type" value="Viral_cRNA"/>
</dbReference>
<accession>A0A9W3M903</accession>
<evidence type="ECO:0000256" key="17">
    <source>
        <dbReference type="ARBA" id="ARBA00031199"/>
    </source>
</evidence>
<evidence type="ECO:0000256" key="9">
    <source>
        <dbReference type="ARBA" id="ARBA00022812"/>
    </source>
</evidence>
<dbReference type="GO" id="GO:0019062">
    <property type="term" value="P:virion attachment to host cell"/>
    <property type="evidence" value="ECO:0007669"/>
    <property type="project" value="UniProtKB-KW"/>
</dbReference>
<evidence type="ECO:0000256" key="5">
    <source>
        <dbReference type="ARBA" id="ARBA00022581"/>
    </source>
</evidence>
<keyword evidence="7" id="KW-0732">Signal</keyword>
<keyword evidence="9" id="KW-1040">Host Golgi apparatus</keyword>
<evidence type="ECO:0000256" key="6">
    <source>
        <dbReference type="ARBA" id="ARBA00022692"/>
    </source>
</evidence>
<dbReference type="Proteomes" id="UP000425250">
    <property type="component" value="Genome"/>
</dbReference>
<evidence type="ECO:0000256" key="10">
    <source>
        <dbReference type="ARBA" id="ARBA00022844"/>
    </source>
</evidence>
<evidence type="ECO:0000256" key="14">
    <source>
        <dbReference type="ARBA" id="ARBA00023180"/>
    </source>
</evidence>
<evidence type="ECO:0000256" key="12">
    <source>
        <dbReference type="ARBA" id="ARBA00022989"/>
    </source>
</evidence>
<evidence type="ECO:0000256" key="11">
    <source>
        <dbReference type="ARBA" id="ARBA00022870"/>
    </source>
</evidence>
<evidence type="ECO:0000313" key="20">
    <source>
        <dbReference type="EMBL" id="AJZ73168.1"/>
    </source>
</evidence>
<evidence type="ECO:0000256" key="3">
    <source>
        <dbReference type="ARBA" id="ARBA00004625"/>
    </source>
</evidence>
<keyword evidence="15" id="KW-1038">Host endoplasmic reticulum</keyword>
<evidence type="ECO:0000256" key="15">
    <source>
        <dbReference type="ARBA" id="ARBA00023184"/>
    </source>
</evidence>
<proteinExistence type="predicted"/>
<evidence type="ECO:0000259" key="19">
    <source>
        <dbReference type="PROSITE" id="PS51379"/>
    </source>
</evidence>
<dbReference type="GO" id="GO:0055036">
    <property type="term" value="C:virion membrane"/>
    <property type="evidence" value="ECO:0007669"/>
    <property type="project" value="UniProtKB-SubCell"/>
</dbReference>
<name>A0A9W3M903_9VIRU</name>
<organism evidence="20 21">
    <name type="scientific">Itaya virus</name>
    <dbReference type="NCBI Taxonomy" id="1633620"/>
    <lineage>
        <taxon>Viruses</taxon>
        <taxon>Riboviria</taxon>
        <taxon>Orthornavirae</taxon>
        <taxon>Negarnaviricota</taxon>
        <taxon>Polyploviricotina</taxon>
        <taxon>Bunyaviricetes</taxon>
        <taxon>Elliovirales</taxon>
        <taxon>Peribunyaviridae</taxon>
        <taxon>Orthobunyavirus</taxon>
        <taxon>Orthobunyavirus madridense</taxon>
        <taxon>Orthobunyavirus caraparuense</taxon>
    </lineage>
</organism>
<keyword evidence="11" id="KW-1043">Host membrane</keyword>
<evidence type="ECO:0000256" key="2">
    <source>
        <dbReference type="ARBA" id="ARBA00004252"/>
    </source>
</evidence>
<keyword evidence="14" id="KW-0325">Glycoprotein</keyword>
<feature type="domain" description="4Fe-4S ferredoxin-type" evidence="19">
    <location>
        <begin position="1248"/>
        <end position="1280"/>
    </location>
</feature>
<dbReference type="Pfam" id="PF03563">
    <property type="entry name" value="Bunya_G2"/>
    <property type="match status" value="1"/>
</dbReference>
<evidence type="ECO:0000256" key="7">
    <source>
        <dbReference type="ARBA" id="ARBA00022729"/>
    </source>
</evidence>
<dbReference type="InterPro" id="IPR005168">
    <property type="entry name" value="Bunya_G2"/>
</dbReference>
<keyword evidence="10" id="KW-0946">Virion</keyword>
<keyword evidence="16" id="KW-1160">Virus entry into host cell</keyword>
<feature type="transmembrane region" description="Helical" evidence="18">
    <location>
        <begin position="1384"/>
        <end position="1403"/>
    </location>
</feature>
<feature type="transmembrane region" description="Helical" evidence="18">
    <location>
        <begin position="466"/>
        <end position="486"/>
    </location>
</feature>
<dbReference type="GO" id="GO:0044178">
    <property type="term" value="C:host cell Golgi membrane"/>
    <property type="evidence" value="ECO:0007669"/>
    <property type="project" value="UniProtKB-SubCell"/>
</dbReference>
<comment type="subcellular location">
    <subcellularLocation>
        <location evidence="2">Host Golgi apparatus membrane</location>
        <topology evidence="2">Multi-pass membrane protein</topology>
    </subcellularLocation>
    <subcellularLocation>
        <location evidence="3">Host endoplasmic reticulum membrane</location>
    </subcellularLocation>
    <subcellularLocation>
        <location evidence="1">Virion membrane</location>
    </subcellularLocation>
</comment>
<dbReference type="InterPro" id="IPR026400">
    <property type="entry name" value="Bunya_nonstruc_pro_NSm"/>
</dbReference>
<reference evidence="20 21" key="1">
    <citation type="journal article" date="2015" name="Emerg. Infect. Dis.">
        <title>Itaya virus, a Novel Orthobunyavirus Associated with Human Febrile Illness, Peru.</title>
        <authorList>
            <person name="Hontz R.D."/>
            <person name="Guevara C."/>
            <person name="Halsey E.S."/>
            <person name="Silvas J."/>
            <person name="Santiago F.W."/>
            <person name="Widen S.G."/>
            <person name="Wood T.G."/>
            <person name="Casanova W."/>
            <person name="Vasilakis N."/>
            <person name="Watts D.M."/>
            <person name="Kochel T.J."/>
            <person name="Ebihara H."/>
            <person name="Aguilar P.V."/>
        </authorList>
    </citation>
    <scope>NUCLEOTIDE SEQUENCE [LARGE SCALE GENOMIC DNA]</scope>
    <source>
        <strain evidence="20 21">IQT9646</strain>
    </source>
</reference>
<protein>
    <recommendedName>
        <fullName evidence="4">Envelopment polyprotein</fullName>
    </recommendedName>
    <alternativeName>
        <fullName evidence="17">M polyprotein</fullName>
    </alternativeName>
</protein>
<dbReference type="PROSITE" id="PS51379">
    <property type="entry name" value="4FE4S_FER_2"/>
    <property type="match status" value="1"/>
</dbReference>
<keyword evidence="13 18" id="KW-0472">Membrane</keyword>
<feature type="transmembrane region" description="Helical" evidence="18">
    <location>
        <begin position="203"/>
        <end position="230"/>
    </location>
</feature>
<dbReference type="NCBIfam" id="TIGR04210">
    <property type="entry name" value="bunya_NSm"/>
    <property type="match status" value="1"/>
</dbReference>
<evidence type="ECO:0000256" key="18">
    <source>
        <dbReference type="SAM" id="Phobius"/>
    </source>
</evidence>
<dbReference type="InterPro" id="IPR017896">
    <property type="entry name" value="4Fe4S_Fe-S-bd"/>
</dbReference>
<dbReference type="InterPro" id="IPR005167">
    <property type="entry name" value="Bunya_G1"/>
</dbReference>
<keyword evidence="8" id="KW-1161">Viral attachment to host cell</keyword>
<sequence>MAIVYFLALVALSMQAPMSNRCFEGGVLVDERVMDHGIAELCVKDDISMIKTTSTQKKNESSFTNIIMRKMLIPNYQDCNPIEVPNGPIMIFKPDRELMLIPKTYACRVDCSISLDRDEASIILHSDKLNNFEVMGTTTATRWFQGSTTYSLEHTCEHIQVTCGSRSLSFHACFKYHMACIRLLNRSYMPAFMIQSVCQNKEIILMTCLVMIIFGLLYIMTMSYICYILMPIFIPVAYLYGWLYNKSCKKCTYCGLAYHPFTKCGKNCVCGSMFENSERMKMHRVSGLCKGYKSLRAARVLCKSRGSALVLAVLLATLLLSFIQPLEAVQLNYNNEVIEITELSQELDIIFQSLQSTQAIIVAQITICVSMILILTLYLIFHKRIEDKLINRILYYCQECEMTHPRNGLKKYFSGDFTNMCNSCMCGCTYNQEELNDGYTIPMTHRLTVGCYAPGRYYTNRKMGNTVIYFIVIILVVLTSISIAAATEDKCVKIDTYKTQDALTCSAWIKATTCSDSSGLQGLLSHLKLPKQETDIVGSIQGSLDSILKKSENSDIPLQSYILESLAVKLYCSTLVGAGTESGNINTMIRAQYTERPLEICVANKASKLCACLGGKVTCDHTSSDDVTDYYKKHQEIFKADFARMIQTITKYFPGVFSKELLIAVKDSNYTKVKNVLKALDDKLANAKAVKSIIKIIDTALSETTIQNVPAPVPSAKTVKIFDTKWLTESIFKNMVTSTPIKVCANGKIYKCIYPMSLRFTYYYSCTDANKFYQTGDDLISKQHTNNANLCVADPYCEKNFSGVEDSRKDALMALKCEQVNININDMPNALPINKCKVVSTQHCTVSTVANKSVAECANGYFYEYNGELHQSPKDDIGVYCFDKTCKTSRHPHHPSNLIGCTPHNAEMLNRKLKEVNYVNLEQLKHSLQESIKTDLIEHNYILTKNLPKLNPTFKAISIQGVETDSGIESSYIETNLMVKTGLSLGLHLTTKNGDPLFDIIVFVKTAHYEAVYDEIYQTGPTIGINVQHDEQCTGKCPSSLMKTGWLSFAKEHTSQWGCEEFGCLAINEGCVFGHCKDIIKPEMTILRKNQEELPVIRICISLPQETFCQPINAFTAIITDKIETQFISNEAGKIPKLLGYKSNKIFTGMINDLGTFSKMCGSVQSINGNVLGAGTPRFDYICHAAQRKDITVSRCFDNFYDSCQRLDVAENIVYDNSIKKVSLLNKNMGELRLKIKLGDINYKLYEKMPSFDFKGSCVGCTKCIKGVDCEFDIHSTSESVCMLTSNCDFYHNNLKIDPNVQKYGMKGKCSEEKIWVDLCGNKIEIQISIIQPHETIEVGNSDQTYFVKEKDNRCGTWLCKVSEQGISSIFAPFFAIFGDYAKIAFYCVLGILCFALLVYLMLPMCGKVRDILKKNELEYIKEFRGKKV</sequence>
<evidence type="ECO:0000256" key="16">
    <source>
        <dbReference type="ARBA" id="ARBA00023296"/>
    </source>
</evidence>
<dbReference type="Pfam" id="PF03557">
    <property type="entry name" value="Bunya_G1"/>
    <property type="match status" value="1"/>
</dbReference>